<sequence>MLADAVDEYKLCLEVIEVFGEEYLRNPTSEVVRRLLEENENGASRECWQLRLYALGMEKLPHSLGRAIHWKASRATIVLEAVALSDL</sequence>
<protein>
    <submittedName>
        <fullName evidence="1">Uncharacterized protein</fullName>
    </submittedName>
</protein>
<dbReference type="Proteomes" id="UP001163321">
    <property type="component" value="Chromosome 1"/>
</dbReference>
<reference evidence="1 2" key="1">
    <citation type="journal article" date="2022" name="bioRxiv">
        <title>The genome of the oomycete Peronosclerospora sorghi, a cosmopolitan pathogen of maize and sorghum, is inflated with dispersed pseudogenes.</title>
        <authorList>
            <person name="Fletcher K."/>
            <person name="Martin F."/>
            <person name="Isakeit T."/>
            <person name="Cavanaugh K."/>
            <person name="Magill C."/>
            <person name="Michelmore R."/>
        </authorList>
    </citation>
    <scope>NUCLEOTIDE SEQUENCE [LARGE SCALE GENOMIC DNA]</scope>
    <source>
        <strain evidence="1">P6</strain>
    </source>
</reference>
<comment type="caution">
    <text evidence="1">The sequence shown here is derived from an EMBL/GenBank/DDBJ whole genome shotgun (WGS) entry which is preliminary data.</text>
</comment>
<evidence type="ECO:0000313" key="1">
    <source>
        <dbReference type="EMBL" id="KAI9921107.1"/>
    </source>
</evidence>
<proteinExistence type="predicted"/>
<accession>A0ACC0WR85</accession>
<organism evidence="1 2">
    <name type="scientific">Peronosclerospora sorghi</name>
    <dbReference type="NCBI Taxonomy" id="230839"/>
    <lineage>
        <taxon>Eukaryota</taxon>
        <taxon>Sar</taxon>
        <taxon>Stramenopiles</taxon>
        <taxon>Oomycota</taxon>
        <taxon>Peronosporomycetes</taxon>
        <taxon>Peronosporales</taxon>
        <taxon>Peronosporaceae</taxon>
        <taxon>Peronosclerospora</taxon>
    </lineage>
</organism>
<name>A0ACC0WR85_9STRA</name>
<dbReference type="EMBL" id="CM047580">
    <property type="protein sequence ID" value="KAI9921107.1"/>
    <property type="molecule type" value="Genomic_DNA"/>
</dbReference>
<keyword evidence="2" id="KW-1185">Reference proteome</keyword>
<evidence type="ECO:0000313" key="2">
    <source>
        <dbReference type="Proteomes" id="UP001163321"/>
    </source>
</evidence>
<gene>
    <name evidence="1" type="ORF">PsorP6_002380</name>
</gene>